<organism evidence="1 2">
    <name type="scientific">Hericium alpestre</name>
    <dbReference type="NCBI Taxonomy" id="135208"/>
    <lineage>
        <taxon>Eukaryota</taxon>
        <taxon>Fungi</taxon>
        <taxon>Dikarya</taxon>
        <taxon>Basidiomycota</taxon>
        <taxon>Agaricomycotina</taxon>
        <taxon>Agaricomycetes</taxon>
        <taxon>Russulales</taxon>
        <taxon>Hericiaceae</taxon>
        <taxon>Hericium</taxon>
    </lineage>
</organism>
<dbReference type="EMBL" id="SFCI01001313">
    <property type="protein sequence ID" value="TFY76129.1"/>
    <property type="molecule type" value="Genomic_DNA"/>
</dbReference>
<proteinExistence type="predicted"/>
<dbReference type="STRING" id="135208.A0A4Y9ZRL6"/>
<protein>
    <recommendedName>
        <fullName evidence="3">Threonine synthase</fullName>
    </recommendedName>
</protein>
<dbReference type="InterPro" id="IPR051166">
    <property type="entry name" value="Threonine_Synthase"/>
</dbReference>
<evidence type="ECO:0008006" key="3">
    <source>
        <dbReference type="Google" id="ProtNLM"/>
    </source>
</evidence>
<dbReference type="AlphaFoldDB" id="A0A4Y9ZRL6"/>
<dbReference type="Gene3D" id="3.40.50.1100">
    <property type="match status" value="1"/>
</dbReference>
<dbReference type="PANTHER" id="PTHR42690:SF1">
    <property type="entry name" value="THREONINE SYNTHASE-LIKE 2"/>
    <property type="match status" value="1"/>
</dbReference>
<name>A0A4Y9ZRL6_9AGAM</name>
<dbReference type="GO" id="GO:0004795">
    <property type="term" value="F:threonine synthase activity"/>
    <property type="evidence" value="ECO:0007669"/>
    <property type="project" value="TreeGrafter"/>
</dbReference>
<gene>
    <name evidence="1" type="ORF">EWM64_g7881</name>
</gene>
<accession>A0A4Y9ZRL6</accession>
<dbReference type="OrthoDB" id="5203861at2759"/>
<evidence type="ECO:0000313" key="1">
    <source>
        <dbReference type="EMBL" id="TFY76129.1"/>
    </source>
</evidence>
<dbReference type="GO" id="GO:0009088">
    <property type="term" value="P:threonine biosynthetic process"/>
    <property type="evidence" value="ECO:0007669"/>
    <property type="project" value="TreeGrafter"/>
</dbReference>
<reference evidence="1 2" key="1">
    <citation type="submission" date="2019-02" db="EMBL/GenBank/DDBJ databases">
        <title>Genome sequencing of the rare red list fungi Hericium alpestre (H. flagellum).</title>
        <authorList>
            <person name="Buettner E."/>
            <person name="Kellner H."/>
        </authorList>
    </citation>
    <scope>NUCLEOTIDE SEQUENCE [LARGE SCALE GENOMIC DNA]</scope>
    <source>
        <strain evidence="1 2">DSM 108284</strain>
    </source>
</reference>
<dbReference type="Proteomes" id="UP000298061">
    <property type="component" value="Unassembled WGS sequence"/>
</dbReference>
<dbReference type="SUPFAM" id="SSF53686">
    <property type="entry name" value="Tryptophan synthase beta subunit-like PLP-dependent enzymes"/>
    <property type="match status" value="1"/>
</dbReference>
<dbReference type="PANTHER" id="PTHR42690">
    <property type="entry name" value="THREONINE SYNTHASE FAMILY MEMBER"/>
    <property type="match status" value="1"/>
</dbReference>
<keyword evidence="2" id="KW-1185">Reference proteome</keyword>
<evidence type="ECO:0000313" key="2">
    <source>
        <dbReference type="Proteomes" id="UP000298061"/>
    </source>
</evidence>
<dbReference type="InterPro" id="IPR036052">
    <property type="entry name" value="TrpB-like_PALP_sf"/>
</dbReference>
<dbReference type="Pfam" id="PF24857">
    <property type="entry name" value="THR4_C"/>
    <property type="match status" value="1"/>
</dbReference>
<comment type="caution">
    <text evidence="1">The sequence shown here is derived from an EMBL/GenBank/DDBJ whole genome shotgun (WGS) entry which is preliminary data.</text>
</comment>
<sequence>MDILVSSNFERLLWYLAYESAKGPETARRVVAGAAVNGWMGRMKSDGRVEVPVDVLELARRDFMAERISDDQTLETIQDYYLGDGEHSYIADPHTAVGLAAARIIARNNPPSTVQVILSTAHPAKFAEAVNHALYASVKFDFEKDVQPKEFKGLLQKPKRVIDVEAPSVDLVKKVIEEKAVDESSNGTATGSV</sequence>